<dbReference type="Proteomes" id="UP000185210">
    <property type="component" value="Unassembled WGS sequence"/>
</dbReference>
<evidence type="ECO:0000313" key="1">
    <source>
        <dbReference type="EMBL" id="SIB23167.1"/>
    </source>
</evidence>
<name>A0AB38D0R1_9MYCO</name>
<accession>A0AB38D0R1</accession>
<gene>
    <name evidence="1" type="ORF">SAMEA2070301_03314</name>
</gene>
<dbReference type="RefSeq" id="WP_074292998.1">
    <property type="nucleotide sequence ID" value="NZ_FRZT01000017.1"/>
</dbReference>
<organism evidence="1 2">
    <name type="scientific">Mycobacteroides abscessus subsp. abscessus</name>
    <dbReference type="NCBI Taxonomy" id="1185650"/>
    <lineage>
        <taxon>Bacteria</taxon>
        <taxon>Bacillati</taxon>
        <taxon>Actinomycetota</taxon>
        <taxon>Actinomycetes</taxon>
        <taxon>Mycobacteriales</taxon>
        <taxon>Mycobacteriaceae</taxon>
        <taxon>Mycobacteroides</taxon>
        <taxon>Mycobacteroides abscessus</taxon>
    </lineage>
</organism>
<proteinExistence type="predicted"/>
<dbReference type="EMBL" id="FSHM01000004">
    <property type="protein sequence ID" value="SIB23167.1"/>
    <property type="molecule type" value="Genomic_DNA"/>
</dbReference>
<evidence type="ECO:0000313" key="2">
    <source>
        <dbReference type="Proteomes" id="UP000185210"/>
    </source>
</evidence>
<dbReference type="AlphaFoldDB" id="A0AB38D0R1"/>
<sequence length="62" mass="6653">MAVSITGDGMAISLDGEAGITYDRKTKTLTVHGLGPTDRVITRSDSRDESQTVIIELGKRAF</sequence>
<comment type="caution">
    <text evidence="1">The sequence shown here is derived from an EMBL/GenBank/DDBJ whole genome shotgun (WGS) entry which is preliminary data.</text>
</comment>
<protein>
    <submittedName>
        <fullName evidence="1">Uncharacterized protein</fullName>
    </submittedName>
</protein>
<reference evidence="1 2" key="1">
    <citation type="submission" date="2016-11" db="EMBL/GenBank/DDBJ databases">
        <authorList>
            <consortium name="Pathogen Informatics"/>
        </authorList>
    </citation>
    <scope>NUCLEOTIDE SEQUENCE [LARGE SCALE GENOMIC DNA]</scope>
    <source>
        <strain evidence="1 2">104</strain>
    </source>
</reference>